<gene>
    <name evidence="1" type="ORF">NSPZN2_40208</name>
</gene>
<dbReference type="EMBL" id="CAJNBJ010000017">
    <property type="protein sequence ID" value="CAE6769545.1"/>
    <property type="molecule type" value="Genomic_DNA"/>
</dbReference>
<accession>A0ABM8RSM5</accession>
<dbReference type="Gene3D" id="3.40.50.1820">
    <property type="entry name" value="alpha/beta hydrolase"/>
    <property type="match status" value="1"/>
</dbReference>
<evidence type="ECO:0000313" key="2">
    <source>
        <dbReference type="Proteomes" id="UP000675880"/>
    </source>
</evidence>
<organism evidence="1 2">
    <name type="scientific">Nitrospira defluvii</name>
    <dbReference type="NCBI Taxonomy" id="330214"/>
    <lineage>
        <taxon>Bacteria</taxon>
        <taxon>Pseudomonadati</taxon>
        <taxon>Nitrospirota</taxon>
        <taxon>Nitrospiria</taxon>
        <taxon>Nitrospirales</taxon>
        <taxon>Nitrospiraceae</taxon>
        <taxon>Nitrospira</taxon>
    </lineage>
</organism>
<comment type="caution">
    <text evidence="1">The sequence shown here is derived from an EMBL/GenBank/DDBJ whole genome shotgun (WGS) entry which is preliminary data.</text>
</comment>
<name>A0ABM8RSM5_9BACT</name>
<evidence type="ECO:0000313" key="1">
    <source>
        <dbReference type="EMBL" id="CAE6769545.1"/>
    </source>
</evidence>
<dbReference type="InterPro" id="IPR029058">
    <property type="entry name" value="AB_hydrolase_fold"/>
</dbReference>
<keyword evidence="2" id="KW-1185">Reference proteome</keyword>
<dbReference type="Proteomes" id="UP000675880">
    <property type="component" value="Unassembled WGS sequence"/>
</dbReference>
<dbReference type="SUPFAM" id="SSF53474">
    <property type="entry name" value="alpha/beta-Hydrolases"/>
    <property type="match status" value="1"/>
</dbReference>
<reference evidence="1 2" key="1">
    <citation type="submission" date="2021-02" db="EMBL/GenBank/DDBJ databases">
        <authorList>
            <person name="Han P."/>
        </authorList>
    </citation>
    <scope>NUCLEOTIDE SEQUENCE [LARGE SCALE GENOMIC DNA]</scope>
    <source>
        <strain evidence="1">Candidatus Nitrospira sp. ZN2</strain>
    </source>
</reference>
<proteinExistence type="predicted"/>
<dbReference type="RefSeq" id="WP_213043062.1">
    <property type="nucleotide sequence ID" value="NZ_CAJNBJ010000017.1"/>
</dbReference>
<protein>
    <recommendedName>
        <fullName evidence="3">Serine-threonine protein kinase</fullName>
    </recommendedName>
</protein>
<sequence length="438" mass="46376">MEQLSGFPYFPVQFTKDAAVHNQADVAALQEFLQRDETTDLIVISHGWNNNMEEAKALYATLLANVRSVLDAGTFAALANRKWAVLGVLWPSKKFEEKELIPSGAAGAGSVVGVAALKAKLEGLKGVFDAPQADRTLDELQRLLPKLEDSTAAQKEFVDKVRSLVQKHTLEAEDGSEVFFKVPSGELLEKLRKPVSFTVARPPANAGGAAGIGTGGAAGLGEFFSGIWSGVRNALNYTTYYQMKERAGLVGANGVNPILRAVQAARPDLRLHLIGHSFGGRLVAAAVAGADDATLLRVQTLSLLQAAFSHYGFSEKWDGTHNGFFHRVVSGRAVAGPTIITCTANDKAVGLAYPIASLLAGQVAAGIGDKNDKYGGIGRNGAQKTPRTVDMSLLEATGSYQLTNGLIHNLSTDRLIKDHGDVANREVAFAVASAIAAA</sequence>
<evidence type="ECO:0008006" key="3">
    <source>
        <dbReference type="Google" id="ProtNLM"/>
    </source>
</evidence>